<dbReference type="OMA" id="SENCKHE"/>
<evidence type="ECO:0000256" key="2">
    <source>
        <dbReference type="ARBA" id="ARBA00022723"/>
    </source>
</evidence>
<dbReference type="CDD" id="cd20336">
    <property type="entry name" value="Rcat_RBR"/>
    <property type="match status" value="1"/>
</dbReference>
<evidence type="ECO:0000256" key="4">
    <source>
        <dbReference type="ARBA" id="ARBA00022771"/>
    </source>
</evidence>
<evidence type="ECO:0000256" key="5">
    <source>
        <dbReference type="ARBA" id="ARBA00022786"/>
    </source>
</evidence>
<dbReference type="InterPro" id="IPR031127">
    <property type="entry name" value="E3_UB_ligase_RBR"/>
</dbReference>
<comment type="caution">
    <text evidence="9">The sequence shown here is derived from an EMBL/GenBank/DDBJ whole genome shotgun (WGS) entry which is preliminary data.</text>
</comment>
<protein>
    <recommendedName>
        <fullName evidence="8">RING-type domain-containing protein</fullName>
    </recommendedName>
</protein>
<dbReference type="PANTHER" id="PTHR11685">
    <property type="entry name" value="RBR FAMILY RING FINGER AND IBR DOMAIN-CONTAINING"/>
    <property type="match status" value="1"/>
</dbReference>
<proteinExistence type="predicted"/>
<dbReference type="InParanoid" id="D3BKU1"/>
<evidence type="ECO:0000256" key="7">
    <source>
        <dbReference type="SAM" id="Phobius"/>
    </source>
</evidence>
<dbReference type="STRING" id="670386.D3BKU1"/>
<keyword evidence="1" id="KW-0808">Transferase</keyword>
<keyword evidence="4" id="KW-0863">Zinc-finger</keyword>
<sequence length="225" mass="26424">MIVLSENCKHEMCRTCLQKTLEMELERNGYASYKIECLWCPNLLSMSLIQEIMGDDAERKKKLNNIYWVCPQCDNLIYIDTTTNYSLTSLATLHHPIPKGSFQVRCTSCPYVLCTSCNGTHPWTTPCKDYLANNEDALKSYLWKIQNTKRCPKCFVFIEKRGGCSYMVCFRCGFEFCFDCLRQYKNFHHCDNEMVFFKLLFMLLSIIGSFYIVYTLKQLSRTFKD</sequence>
<dbReference type="Proteomes" id="UP000001396">
    <property type="component" value="Unassembled WGS sequence"/>
</dbReference>
<dbReference type="EMBL" id="ADBJ01000038">
    <property type="protein sequence ID" value="EFA78521.1"/>
    <property type="molecule type" value="Genomic_DNA"/>
</dbReference>
<evidence type="ECO:0000256" key="3">
    <source>
        <dbReference type="ARBA" id="ARBA00022737"/>
    </source>
</evidence>
<dbReference type="SUPFAM" id="SSF57850">
    <property type="entry name" value="RING/U-box"/>
    <property type="match status" value="1"/>
</dbReference>
<keyword evidence="6" id="KW-0862">Zinc</keyword>
<feature type="domain" description="RING-type" evidence="8">
    <location>
        <begin position="1"/>
        <end position="203"/>
    </location>
</feature>
<organism evidence="9 10">
    <name type="scientific">Heterostelium pallidum (strain ATCC 26659 / Pp 5 / PN500)</name>
    <name type="common">Cellular slime mold</name>
    <name type="synonym">Polysphondylium pallidum</name>
    <dbReference type="NCBI Taxonomy" id="670386"/>
    <lineage>
        <taxon>Eukaryota</taxon>
        <taxon>Amoebozoa</taxon>
        <taxon>Evosea</taxon>
        <taxon>Eumycetozoa</taxon>
        <taxon>Dictyostelia</taxon>
        <taxon>Acytosteliales</taxon>
        <taxon>Acytosteliaceae</taxon>
        <taxon>Heterostelium</taxon>
    </lineage>
</organism>
<dbReference type="Gene3D" id="1.20.120.1750">
    <property type="match status" value="1"/>
</dbReference>
<keyword evidence="10" id="KW-1185">Reference proteome</keyword>
<reference evidence="9 10" key="1">
    <citation type="journal article" date="2011" name="Genome Res.">
        <title>Phylogeny-wide analysis of social amoeba genomes highlights ancient origins for complex intercellular communication.</title>
        <authorList>
            <person name="Heidel A.J."/>
            <person name="Lawal H.M."/>
            <person name="Felder M."/>
            <person name="Schilde C."/>
            <person name="Helps N.R."/>
            <person name="Tunggal B."/>
            <person name="Rivero F."/>
            <person name="John U."/>
            <person name="Schleicher M."/>
            <person name="Eichinger L."/>
            <person name="Platzer M."/>
            <person name="Noegel A.A."/>
            <person name="Schaap P."/>
            <person name="Gloeckner G."/>
        </authorList>
    </citation>
    <scope>NUCLEOTIDE SEQUENCE [LARGE SCALE GENOMIC DNA]</scope>
    <source>
        <strain evidence="10">ATCC 26659 / Pp 5 / PN500</strain>
    </source>
</reference>
<keyword evidence="7" id="KW-0812">Transmembrane</keyword>
<evidence type="ECO:0000256" key="1">
    <source>
        <dbReference type="ARBA" id="ARBA00022679"/>
    </source>
</evidence>
<dbReference type="InterPro" id="IPR044066">
    <property type="entry name" value="TRIAD_supradom"/>
</dbReference>
<dbReference type="PROSITE" id="PS51873">
    <property type="entry name" value="TRIAD"/>
    <property type="match status" value="1"/>
</dbReference>
<dbReference type="AlphaFoldDB" id="D3BKU1"/>
<keyword evidence="7" id="KW-0472">Membrane</keyword>
<evidence type="ECO:0000313" key="10">
    <source>
        <dbReference type="Proteomes" id="UP000001396"/>
    </source>
</evidence>
<accession>D3BKU1</accession>
<keyword evidence="3" id="KW-0677">Repeat</keyword>
<dbReference type="GO" id="GO:0008270">
    <property type="term" value="F:zinc ion binding"/>
    <property type="evidence" value="ECO:0007669"/>
    <property type="project" value="UniProtKB-KW"/>
</dbReference>
<feature type="transmembrane region" description="Helical" evidence="7">
    <location>
        <begin position="195"/>
        <end position="214"/>
    </location>
</feature>
<evidence type="ECO:0000256" key="6">
    <source>
        <dbReference type="ARBA" id="ARBA00022833"/>
    </source>
</evidence>
<gene>
    <name evidence="9" type="ORF">PPL_09173</name>
</gene>
<evidence type="ECO:0000259" key="8">
    <source>
        <dbReference type="PROSITE" id="PS51873"/>
    </source>
</evidence>
<dbReference type="GeneID" id="31364648"/>
<dbReference type="GO" id="GO:0016567">
    <property type="term" value="P:protein ubiquitination"/>
    <property type="evidence" value="ECO:0007669"/>
    <property type="project" value="InterPro"/>
</dbReference>
<name>D3BKU1_HETP5</name>
<dbReference type="GO" id="GO:0004842">
    <property type="term" value="F:ubiquitin-protein transferase activity"/>
    <property type="evidence" value="ECO:0007669"/>
    <property type="project" value="InterPro"/>
</dbReference>
<dbReference type="FunCoup" id="D3BKU1">
    <property type="interactions" value="2"/>
</dbReference>
<dbReference type="Pfam" id="PF22191">
    <property type="entry name" value="IBR_1"/>
    <property type="match status" value="1"/>
</dbReference>
<keyword evidence="5" id="KW-0833">Ubl conjugation pathway</keyword>
<dbReference type="RefSeq" id="XP_020430645.1">
    <property type="nucleotide sequence ID" value="XM_020579970.1"/>
</dbReference>
<evidence type="ECO:0000313" key="9">
    <source>
        <dbReference type="EMBL" id="EFA78521.1"/>
    </source>
</evidence>
<keyword evidence="7" id="KW-1133">Transmembrane helix</keyword>
<keyword evidence="2" id="KW-0479">Metal-binding</keyword>